<dbReference type="AlphaFoldDB" id="A0A2Z6S7N5"/>
<proteinExistence type="predicted"/>
<evidence type="ECO:0000313" key="2">
    <source>
        <dbReference type="Proteomes" id="UP000247702"/>
    </source>
</evidence>
<accession>A0A2Z6S7N5</accession>
<protein>
    <submittedName>
        <fullName evidence="1">Uncharacterized protein</fullName>
    </submittedName>
</protein>
<keyword evidence="2" id="KW-1185">Reference proteome</keyword>
<dbReference type="Proteomes" id="UP000247702">
    <property type="component" value="Unassembled WGS sequence"/>
</dbReference>
<name>A0A2Z6S7N5_9GLOM</name>
<dbReference type="EMBL" id="BEXD01004405">
    <property type="protein sequence ID" value="GBC10681.1"/>
    <property type="molecule type" value="Genomic_DNA"/>
</dbReference>
<organism evidence="1 2">
    <name type="scientific">Rhizophagus clarus</name>
    <dbReference type="NCBI Taxonomy" id="94130"/>
    <lineage>
        <taxon>Eukaryota</taxon>
        <taxon>Fungi</taxon>
        <taxon>Fungi incertae sedis</taxon>
        <taxon>Mucoromycota</taxon>
        <taxon>Glomeromycotina</taxon>
        <taxon>Glomeromycetes</taxon>
        <taxon>Glomerales</taxon>
        <taxon>Glomeraceae</taxon>
        <taxon>Rhizophagus</taxon>
    </lineage>
</organism>
<evidence type="ECO:0000313" key="1">
    <source>
        <dbReference type="EMBL" id="GBC10681.1"/>
    </source>
</evidence>
<reference evidence="1 2" key="1">
    <citation type="submission" date="2017-11" db="EMBL/GenBank/DDBJ databases">
        <title>The genome of Rhizophagus clarus HR1 reveals common genetic basis of auxotrophy among arbuscular mycorrhizal fungi.</title>
        <authorList>
            <person name="Kobayashi Y."/>
        </authorList>
    </citation>
    <scope>NUCLEOTIDE SEQUENCE [LARGE SCALE GENOMIC DNA]</scope>
    <source>
        <strain evidence="1 2">HR1</strain>
    </source>
</reference>
<sequence length="186" mass="21845">MCKMITYWKSNTRKEFRFFGQEMKNKPKLNDSELNKIVTKALAKTDNIDDDEDNEFELENPIQRTINGEIIPDDNVVVLIEKVWIEDEIDLTNNLILKDIGNISKDLDDDFIDNEKNNNEDIILTDDETVNDTNGRERVKVHLEKNFKSSIIKGRIVISLFPNYRATKPVRFQRIWGMTDCYKNRA</sequence>
<comment type="caution">
    <text evidence="1">The sequence shown here is derived from an EMBL/GenBank/DDBJ whole genome shotgun (WGS) entry which is preliminary data.</text>
</comment>
<gene>
    <name evidence="1" type="ORF">RclHR1_09810015</name>
</gene>